<keyword evidence="4" id="KW-1185">Reference proteome</keyword>
<dbReference type="EMBL" id="MU167242">
    <property type="protein sequence ID" value="KAG0147942.1"/>
    <property type="molecule type" value="Genomic_DNA"/>
</dbReference>
<proteinExistence type="predicted"/>
<dbReference type="Proteomes" id="UP000886653">
    <property type="component" value="Unassembled WGS sequence"/>
</dbReference>
<evidence type="ECO:0000313" key="2">
    <source>
        <dbReference type="EMBL" id="KAG0147940.1"/>
    </source>
</evidence>
<organism evidence="3 4">
    <name type="scientific">Cronartium quercuum f. sp. fusiforme G11</name>
    <dbReference type="NCBI Taxonomy" id="708437"/>
    <lineage>
        <taxon>Eukaryota</taxon>
        <taxon>Fungi</taxon>
        <taxon>Dikarya</taxon>
        <taxon>Basidiomycota</taxon>
        <taxon>Pucciniomycotina</taxon>
        <taxon>Pucciniomycetes</taxon>
        <taxon>Pucciniales</taxon>
        <taxon>Coleosporiaceae</taxon>
        <taxon>Cronartium</taxon>
    </lineage>
</organism>
<dbReference type="AlphaFoldDB" id="A0A9P6NLV0"/>
<dbReference type="OrthoDB" id="2506317at2759"/>
<name>A0A9P6NLV0_9BASI</name>
<reference evidence="3" key="1">
    <citation type="submission" date="2013-11" db="EMBL/GenBank/DDBJ databases">
        <title>Genome sequence of the fusiform rust pathogen reveals effectors for host alternation and coevolution with pine.</title>
        <authorList>
            <consortium name="DOE Joint Genome Institute"/>
            <person name="Smith K."/>
            <person name="Pendleton A."/>
            <person name="Kubisiak T."/>
            <person name="Anderson C."/>
            <person name="Salamov A."/>
            <person name="Aerts A."/>
            <person name="Riley R."/>
            <person name="Clum A."/>
            <person name="Lindquist E."/>
            <person name="Ence D."/>
            <person name="Campbell M."/>
            <person name="Kronenberg Z."/>
            <person name="Feau N."/>
            <person name="Dhillon B."/>
            <person name="Hamelin R."/>
            <person name="Burleigh J."/>
            <person name="Smith J."/>
            <person name="Yandell M."/>
            <person name="Nelson C."/>
            <person name="Grigoriev I."/>
            <person name="Davis J."/>
        </authorList>
    </citation>
    <scope>NUCLEOTIDE SEQUENCE</scope>
    <source>
        <strain evidence="3">G11</strain>
    </source>
</reference>
<evidence type="ECO:0000313" key="3">
    <source>
        <dbReference type="EMBL" id="KAG0147942.1"/>
    </source>
</evidence>
<accession>A0A9P6NLV0</accession>
<evidence type="ECO:0000313" key="4">
    <source>
        <dbReference type="Proteomes" id="UP000886653"/>
    </source>
</evidence>
<evidence type="ECO:0000256" key="1">
    <source>
        <dbReference type="SAM" id="MobiDB-lite"/>
    </source>
</evidence>
<protein>
    <submittedName>
        <fullName evidence="3">Uncharacterized protein</fullName>
    </submittedName>
</protein>
<gene>
    <name evidence="3" type="ORF">CROQUDRAFT_42100</name>
    <name evidence="2" type="ORF">CROQUDRAFT_655537</name>
</gene>
<feature type="region of interest" description="Disordered" evidence="1">
    <location>
        <begin position="129"/>
        <end position="150"/>
    </location>
</feature>
<comment type="caution">
    <text evidence="3">The sequence shown here is derived from an EMBL/GenBank/DDBJ whole genome shotgun (WGS) entry which is preliminary data.</text>
</comment>
<sequence>MTSSNQLHPSPSQPQTYPLATNIPLIKAPGTWLPKPIVLPPDLHPMPDDITAYFVYPFTLETTSLNYLSNLSSNQQNLKHKLNLSQHYLNQRNQIKLKQKEHLEKEIEFNKKVLLKKLAPGWNGEMNSIISSNNNNTSKDNNSHDNNNTQ</sequence>
<dbReference type="EMBL" id="MU167242">
    <property type="protein sequence ID" value="KAG0147940.1"/>
    <property type="molecule type" value="Genomic_DNA"/>
</dbReference>